<reference evidence="2 3" key="1">
    <citation type="journal article" date="2018" name="Sci. Rep.">
        <title>Raphidocelis subcapitata (=Pseudokirchneriella subcapitata) provides an insight into genome evolution and environmental adaptations in the Sphaeropleales.</title>
        <authorList>
            <person name="Suzuki S."/>
            <person name="Yamaguchi H."/>
            <person name="Nakajima N."/>
            <person name="Kawachi M."/>
        </authorList>
    </citation>
    <scope>NUCLEOTIDE SEQUENCE [LARGE SCALE GENOMIC DNA]</scope>
    <source>
        <strain evidence="2 3">NIES-35</strain>
    </source>
</reference>
<feature type="compositionally biased region" description="Pro residues" evidence="1">
    <location>
        <begin position="338"/>
        <end position="359"/>
    </location>
</feature>
<feature type="compositionally biased region" description="Polar residues" evidence="1">
    <location>
        <begin position="365"/>
        <end position="375"/>
    </location>
</feature>
<dbReference type="STRING" id="307507.A0A2V0P7H7"/>
<dbReference type="SUPFAM" id="SSF52540">
    <property type="entry name" value="P-loop containing nucleoside triphosphate hydrolases"/>
    <property type="match status" value="1"/>
</dbReference>
<accession>A0A2V0P7H7</accession>
<dbReference type="OrthoDB" id="10255969at2759"/>
<dbReference type="GO" id="GO:0005319">
    <property type="term" value="F:lipid transporter activity"/>
    <property type="evidence" value="ECO:0007669"/>
    <property type="project" value="TreeGrafter"/>
</dbReference>
<dbReference type="PANTHER" id="PTHR19229:SF205">
    <property type="entry name" value="ABC TRANSPORTER A FAMILY MEMBER 1-RELATED"/>
    <property type="match status" value="1"/>
</dbReference>
<dbReference type="EMBL" id="BDRX01000070">
    <property type="protein sequence ID" value="GBF95818.1"/>
    <property type="molecule type" value="Genomic_DNA"/>
</dbReference>
<dbReference type="Proteomes" id="UP000247498">
    <property type="component" value="Unassembled WGS sequence"/>
</dbReference>
<dbReference type="AlphaFoldDB" id="A0A2V0P7H7"/>
<keyword evidence="3" id="KW-1185">Reference proteome</keyword>
<organism evidence="2 3">
    <name type="scientific">Raphidocelis subcapitata</name>
    <dbReference type="NCBI Taxonomy" id="307507"/>
    <lineage>
        <taxon>Eukaryota</taxon>
        <taxon>Viridiplantae</taxon>
        <taxon>Chlorophyta</taxon>
        <taxon>core chlorophytes</taxon>
        <taxon>Chlorophyceae</taxon>
        <taxon>CS clade</taxon>
        <taxon>Sphaeropleales</taxon>
        <taxon>Selenastraceae</taxon>
        <taxon>Raphidocelis</taxon>
    </lineage>
</organism>
<dbReference type="InterPro" id="IPR026082">
    <property type="entry name" value="ABCA"/>
</dbReference>
<dbReference type="PANTHER" id="PTHR19229">
    <property type="entry name" value="ATP-BINDING CASSETTE TRANSPORTER SUBFAMILY A ABCA"/>
    <property type="match status" value="1"/>
</dbReference>
<sequence length="395" mass="39778">MDPISRRYVWDIINDAKAGRAIVLTTHSMEEADVLGDRIAIMARGRLRAIGTSVRLKQKFGAGYVLSVSPAGAARSYSDLAMAAAAGRHGEAIKDFVRSELGLDPAEETRAYTTWLVAKEKEAELVALLGRLEDRSIELGVADVQLSLTSLEDVFLAVSKKAELEAAAAAGSTLVAVDLPNGSRAMVGLGDESVTDPEDGSRWVVKWAQDDTGRLVVLAAEPADAAAAASFSAKRSASTGLLSGWPRLRGGSRGARGGGGGGGSGPGGGAVSGGPTPRDSPRAGGGPEPEPEPETPQDSPRAASDASPGRFDCATQTSAGGASLAGASLGGASLGGAVPPPAAEEAPPPPPPPPPPAPPARVDFSVQTSERYSSTGGFLPRSSGGGGGGFGGRGL</sequence>
<dbReference type="GO" id="GO:0140359">
    <property type="term" value="F:ABC-type transporter activity"/>
    <property type="evidence" value="ECO:0007669"/>
    <property type="project" value="InterPro"/>
</dbReference>
<feature type="compositionally biased region" description="Gly residues" evidence="1">
    <location>
        <begin position="251"/>
        <end position="272"/>
    </location>
</feature>
<dbReference type="InParanoid" id="A0A2V0P7H7"/>
<dbReference type="InterPro" id="IPR027417">
    <property type="entry name" value="P-loop_NTPase"/>
</dbReference>
<proteinExistence type="predicted"/>
<feature type="region of interest" description="Disordered" evidence="1">
    <location>
        <begin position="241"/>
        <end position="395"/>
    </location>
</feature>
<gene>
    <name evidence="2" type="ORF">Rsub_08254</name>
</gene>
<protein>
    <submittedName>
        <fullName evidence="2">ABC transporter A family</fullName>
    </submittedName>
</protein>
<dbReference type="Gene3D" id="3.40.50.300">
    <property type="entry name" value="P-loop containing nucleotide triphosphate hydrolases"/>
    <property type="match status" value="1"/>
</dbReference>
<comment type="caution">
    <text evidence="2">The sequence shown here is derived from an EMBL/GenBank/DDBJ whole genome shotgun (WGS) entry which is preliminary data.</text>
</comment>
<name>A0A2V0P7H7_9CHLO</name>
<evidence type="ECO:0000256" key="1">
    <source>
        <dbReference type="SAM" id="MobiDB-lite"/>
    </source>
</evidence>
<dbReference type="GO" id="GO:0016020">
    <property type="term" value="C:membrane"/>
    <property type="evidence" value="ECO:0007669"/>
    <property type="project" value="InterPro"/>
</dbReference>
<evidence type="ECO:0000313" key="2">
    <source>
        <dbReference type="EMBL" id="GBF95818.1"/>
    </source>
</evidence>
<feature type="compositionally biased region" description="Low complexity" evidence="1">
    <location>
        <begin position="318"/>
        <end position="327"/>
    </location>
</feature>
<feature type="compositionally biased region" description="Gly residues" evidence="1">
    <location>
        <begin position="383"/>
        <end position="395"/>
    </location>
</feature>
<evidence type="ECO:0000313" key="3">
    <source>
        <dbReference type="Proteomes" id="UP000247498"/>
    </source>
</evidence>